<sequence length="148" mass="16268">MAYMEMLFFVFKSCQSLEDHLKTIEGNPQPYPLATGTSKAQTPSDHATQQHNNSQCLNDETPSTSSQCQNIESGPSVSTHRKDMCASIISKLLGSGVPNNVVLSTIENLEEFVGDLQSNIQCLKSAVIETLQTLTWPVFHSFAFTMPV</sequence>
<feature type="region of interest" description="Disordered" evidence="1">
    <location>
        <begin position="25"/>
        <end position="78"/>
    </location>
</feature>
<keyword evidence="3" id="KW-1185">Reference proteome</keyword>
<dbReference type="EMBL" id="JAOPHQ010003700">
    <property type="protein sequence ID" value="KAK0142284.1"/>
    <property type="molecule type" value="Genomic_DNA"/>
</dbReference>
<dbReference type="Proteomes" id="UP001174136">
    <property type="component" value="Unassembled WGS sequence"/>
</dbReference>
<evidence type="ECO:0000313" key="3">
    <source>
        <dbReference type="Proteomes" id="UP001174136"/>
    </source>
</evidence>
<evidence type="ECO:0000256" key="1">
    <source>
        <dbReference type="SAM" id="MobiDB-lite"/>
    </source>
</evidence>
<gene>
    <name evidence="2" type="ORF">N1851_020018</name>
</gene>
<name>A0AA47MLJ2_MERPO</name>
<organism evidence="2 3">
    <name type="scientific">Merluccius polli</name>
    <name type="common">Benguela hake</name>
    <name type="synonym">Merluccius cadenati</name>
    <dbReference type="NCBI Taxonomy" id="89951"/>
    <lineage>
        <taxon>Eukaryota</taxon>
        <taxon>Metazoa</taxon>
        <taxon>Chordata</taxon>
        <taxon>Craniata</taxon>
        <taxon>Vertebrata</taxon>
        <taxon>Euteleostomi</taxon>
        <taxon>Actinopterygii</taxon>
        <taxon>Neopterygii</taxon>
        <taxon>Teleostei</taxon>
        <taxon>Neoteleostei</taxon>
        <taxon>Acanthomorphata</taxon>
        <taxon>Zeiogadaria</taxon>
        <taxon>Gadariae</taxon>
        <taxon>Gadiformes</taxon>
        <taxon>Gadoidei</taxon>
        <taxon>Merlucciidae</taxon>
        <taxon>Merluccius</taxon>
    </lineage>
</organism>
<dbReference type="AlphaFoldDB" id="A0AA47MLJ2"/>
<feature type="compositionally biased region" description="Polar residues" evidence="1">
    <location>
        <begin position="35"/>
        <end position="78"/>
    </location>
</feature>
<accession>A0AA47MLJ2</accession>
<comment type="caution">
    <text evidence="2">The sequence shown here is derived from an EMBL/GenBank/DDBJ whole genome shotgun (WGS) entry which is preliminary data.</text>
</comment>
<protein>
    <submittedName>
        <fullName evidence="2">Uncharacterized protein</fullName>
    </submittedName>
</protein>
<reference evidence="2" key="1">
    <citation type="journal article" date="2023" name="Front. Mar. Sci.">
        <title>A new Merluccius polli reference genome to investigate the effects of global change in West African waters.</title>
        <authorList>
            <person name="Mateo J.L."/>
            <person name="Blanco-Fernandez C."/>
            <person name="Garcia-Vazquez E."/>
            <person name="Machado-Schiaffino G."/>
        </authorList>
    </citation>
    <scope>NUCLEOTIDE SEQUENCE</scope>
    <source>
        <strain evidence="2">C29</strain>
        <tissue evidence="2">Fin</tissue>
    </source>
</reference>
<evidence type="ECO:0000313" key="2">
    <source>
        <dbReference type="EMBL" id="KAK0142284.1"/>
    </source>
</evidence>
<proteinExistence type="predicted"/>